<sequence length="561" mass="61800">MDDYDGPHGRNQAPLLAPEHEVDPRLLFATKFWGRRRYSDSVSQLPQHGLTQALRQLNREHSNGPAYHLVPDDAQLPPTPTSARSLHPNVPSHNQPSPSPSPYVHPPHLPAPTPSPKPQPSFLLIQGYTPHPIHPRNPFPLPTRRDELADALAKIDAKAGPVSLKGVGGLARPLLADGSGSQGNRAHGARGLGYWMDFAGRSLLIPVCIPGPIPGSEVNQRDLRRLESEVFDTAKYVGGSDTNHLTVLTWSEDSSYGTVTLFEVDVEHPTPSRSDIHTTGLAARRRHAPTALYTGGTRERALGVRPVAAVEDVPRQVLVNMRIDQGVKKAVLQHDRGAGRFRWKAHHTRRGQPGFTRVWGMDDFREVHTATAAGFGDDYYGRSTRRPRRRDGSRRERSSLRVEDARDIIANRGAVRMEAGPIMQDVDGVVATIPQFLALLHASRSIIEKASSAPATARLVETEGGERLRAVSLSDAPRGTRHRGRDVHVVVLVPDGAKWATERIFWADDNGGLAEFKQKKYQNVIDGARARTRGTRAYDRDWDARGLSPLSPPPASRSAMW</sequence>
<feature type="region of interest" description="Disordered" evidence="1">
    <location>
        <begin position="1"/>
        <end position="20"/>
    </location>
</feature>
<feature type="region of interest" description="Disordered" evidence="1">
    <location>
        <begin position="63"/>
        <end position="119"/>
    </location>
</feature>
<feature type="compositionally biased region" description="Pro residues" evidence="1">
    <location>
        <begin position="97"/>
        <end position="119"/>
    </location>
</feature>
<dbReference type="EMBL" id="MU854372">
    <property type="protein sequence ID" value="KAK4040666.1"/>
    <property type="molecule type" value="Genomic_DNA"/>
</dbReference>
<feature type="compositionally biased region" description="Low complexity" evidence="1">
    <location>
        <begin position="87"/>
        <end position="96"/>
    </location>
</feature>
<evidence type="ECO:0000256" key="1">
    <source>
        <dbReference type="SAM" id="MobiDB-lite"/>
    </source>
</evidence>
<gene>
    <name evidence="2" type="ORF">C8A01DRAFT_15472</name>
</gene>
<dbReference type="Proteomes" id="UP001303115">
    <property type="component" value="Unassembled WGS sequence"/>
</dbReference>
<name>A0AAN6PK84_9PEZI</name>
<organism evidence="2 3">
    <name type="scientific">Parachaetomium inaequale</name>
    <dbReference type="NCBI Taxonomy" id="2588326"/>
    <lineage>
        <taxon>Eukaryota</taxon>
        <taxon>Fungi</taxon>
        <taxon>Dikarya</taxon>
        <taxon>Ascomycota</taxon>
        <taxon>Pezizomycotina</taxon>
        <taxon>Sordariomycetes</taxon>
        <taxon>Sordariomycetidae</taxon>
        <taxon>Sordariales</taxon>
        <taxon>Chaetomiaceae</taxon>
        <taxon>Parachaetomium</taxon>
    </lineage>
</organism>
<evidence type="ECO:0000313" key="2">
    <source>
        <dbReference type="EMBL" id="KAK4040666.1"/>
    </source>
</evidence>
<feature type="region of interest" description="Disordered" evidence="1">
    <location>
        <begin position="375"/>
        <end position="400"/>
    </location>
</feature>
<feature type="compositionally biased region" description="Basic residues" evidence="1">
    <location>
        <begin position="383"/>
        <end position="392"/>
    </location>
</feature>
<dbReference type="AlphaFoldDB" id="A0AAN6PK84"/>
<protein>
    <submittedName>
        <fullName evidence="2">Uncharacterized protein</fullName>
    </submittedName>
</protein>
<keyword evidence="3" id="KW-1185">Reference proteome</keyword>
<proteinExistence type="predicted"/>
<feature type="region of interest" description="Disordered" evidence="1">
    <location>
        <begin position="542"/>
        <end position="561"/>
    </location>
</feature>
<accession>A0AAN6PK84</accession>
<comment type="caution">
    <text evidence="2">The sequence shown here is derived from an EMBL/GenBank/DDBJ whole genome shotgun (WGS) entry which is preliminary data.</text>
</comment>
<reference evidence="3" key="1">
    <citation type="journal article" date="2023" name="Mol. Phylogenet. Evol.">
        <title>Genome-scale phylogeny and comparative genomics of the fungal order Sordariales.</title>
        <authorList>
            <person name="Hensen N."/>
            <person name="Bonometti L."/>
            <person name="Westerberg I."/>
            <person name="Brannstrom I.O."/>
            <person name="Guillou S."/>
            <person name="Cros-Aarteil S."/>
            <person name="Calhoun S."/>
            <person name="Haridas S."/>
            <person name="Kuo A."/>
            <person name="Mondo S."/>
            <person name="Pangilinan J."/>
            <person name="Riley R."/>
            <person name="LaButti K."/>
            <person name="Andreopoulos B."/>
            <person name="Lipzen A."/>
            <person name="Chen C."/>
            <person name="Yan M."/>
            <person name="Daum C."/>
            <person name="Ng V."/>
            <person name="Clum A."/>
            <person name="Steindorff A."/>
            <person name="Ohm R.A."/>
            <person name="Martin F."/>
            <person name="Silar P."/>
            <person name="Natvig D.O."/>
            <person name="Lalanne C."/>
            <person name="Gautier V."/>
            <person name="Ament-Velasquez S.L."/>
            <person name="Kruys A."/>
            <person name="Hutchinson M.I."/>
            <person name="Powell A.J."/>
            <person name="Barry K."/>
            <person name="Miller A.N."/>
            <person name="Grigoriev I.V."/>
            <person name="Debuchy R."/>
            <person name="Gladieux P."/>
            <person name="Hiltunen Thoren M."/>
            <person name="Johannesson H."/>
        </authorList>
    </citation>
    <scope>NUCLEOTIDE SEQUENCE [LARGE SCALE GENOMIC DNA]</scope>
    <source>
        <strain evidence="3">CBS 284.82</strain>
    </source>
</reference>
<evidence type="ECO:0000313" key="3">
    <source>
        <dbReference type="Proteomes" id="UP001303115"/>
    </source>
</evidence>